<evidence type="ECO:0000313" key="8">
    <source>
        <dbReference type="EMBL" id="QHA00329.1"/>
    </source>
</evidence>
<feature type="domain" description="Flavodoxin-like fold" evidence="7">
    <location>
        <begin position="3"/>
        <end position="197"/>
    </location>
</feature>
<dbReference type="GO" id="GO:0009055">
    <property type="term" value="F:electron transfer activity"/>
    <property type="evidence" value="ECO:0007669"/>
    <property type="project" value="UniProtKB-UniRule"/>
</dbReference>
<dbReference type="PANTHER" id="PTHR43741:SF7">
    <property type="entry name" value="FMN-DEPENDENT NADH:QUINONE OXIDOREDUCTASE"/>
    <property type="match status" value="1"/>
</dbReference>
<dbReference type="InterPro" id="IPR023048">
    <property type="entry name" value="NADH:quinone_OxRdtase_FMN_depd"/>
</dbReference>
<dbReference type="EC" id="1.6.5.-" evidence="6"/>
<dbReference type="SUPFAM" id="SSF52218">
    <property type="entry name" value="Flavoproteins"/>
    <property type="match status" value="1"/>
</dbReference>
<organism evidence="8 9">
    <name type="scientific">Dehalobacter restrictus</name>
    <dbReference type="NCBI Taxonomy" id="55583"/>
    <lineage>
        <taxon>Bacteria</taxon>
        <taxon>Bacillati</taxon>
        <taxon>Bacillota</taxon>
        <taxon>Clostridia</taxon>
        <taxon>Eubacteriales</taxon>
        <taxon>Desulfitobacteriaceae</taxon>
        <taxon>Dehalobacter</taxon>
    </lineage>
</organism>
<evidence type="ECO:0000256" key="2">
    <source>
        <dbReference type="ARBA" id="ARBA00022643"/>
    </source>
</evidence>
<evidence type="ECO:0000313" key="9">
    <source>
        <dbReference type="Proteomes" id="UP000430508"/>
    </source>
</evidence>
<accession>A0A857DIN3</accession>
<comment type="caution">
    <text evidence="6">Lacks conserved residue(s) required for the propagation of feature annotation.</text>
</comment>
<dbReference type="RefSeq" id="WP_019225782.1">
    <property type="nucleotide sequence ID" value="NZ_CP046996.1"/>
</dbReference>
<evidence type="ECO:0000256" key="5">
    <source>
        <dbReference type="ARBA" id="ARBA00048542"/>
    </source>
</evidence>
<dbReference type="AlphaFoldDB" id="A0A857DIN3"/>
<evidence type="ECO:0000256" key="6">
    <source>
        <dbReference type="HAMAP-Rule" id="MF_01216"/>
    </source>
</evidence>
<sequence length="201" mass="22294">MAKVLYIKANPKPDEQSRTFRLSGSFITAYRQNNPGDEIITHDLYQEGVKPLSAEDLQSVFGPKDADSVNHPVLKYAYEFKASDKIIIAAPMWNLSFPSILKCYLDYITVTGITFHYTEQGPVGLCQGKKAVHIVTRGGAYSEGAGGAYEMGDRYLRTIFGFLGITDFTTIAAEQLDVIGFDAQGELSQKMQEAEEKARTF</sequence>
<keyword evidence="2 6" id="KW-0288">FMN</keyword>
<evidence type="ECO:0000256" key="3">
    <source>
        <dbReference type="ARBA" id="ARBA00023002"/>
    </source>
</evidence>
<dbReference type="Pfam" id="PF02525">
    <property type="entry name" value="Flavodoxin_2"/>
    <property type="match status" value="1"/>
</dbReference>
<evidence type="ECO:0000259" key="7">
    <source>
        <dbReference type="Pfam" id="PF02525"/>
    </source>
</evidence>
<dbReference type="Gene3D" id="3.40.50.360">
    <property type="match status" value="1"/>
</dbReference>
<feature type="binding site" evidence="6">
    <location>
        <begin position="136"/>
        <end position="139"/>
    </location>
    <ligand>
        <name>FMN</name>
        <dbReference type="ChEBI" id="CHEBI:58210"/>
    </ligand>
</feature>
<comment type="cofactor">
    <cofactor evidence="6">
        <name>FMN</name>
        <dbReference type="ChEBI" id="CHEBI:58210"/>
    </cofactor>
    <text evidence="6">Binds 1 FMN per subunit.</text>
</comment>
<evidence type="ECO:0000256" key="4">
    <source>
        <dbReference type="ARBA" id="ARBA00023027"/>
    </source>
</evidence>
<dbReference type="Proteomes" id="UP000430508">
    <property type="component" value="Chromosome"/>
</dbReference>
<comment type="similarity">
    <text evidence="6">Belongs to the azoreductase type 1 family.</text>
</comment>
<dbReference type="InterPro" id="IPR029039">
    <property type="entry name" value="Flavoprotein-like_sf"/>
</dbReference>
<comment type="function">
    <text evidence="6">Also exhibits azoreductase activity. Catalyzes the reductive cleavage of the azo bond in aromatic azo compounds to the corresponding amines.</text>
</comment>
<comment type="catalytic activity">
    <reaction evidence="6">
        <text>2 a quinone + NADH + H(+) = 2 a 1,4-benzosemiquinone + NAD(+)</text>
        <dbReference type="Rhea" id="RHEA:65952"/>
        <dbReference type="ChEBI" id="CHEBI:15378"/>
        <dbReference type="ChEBI" id="CHEBI:57540"/>
        <dbReference type="ChEBI" id="CHEBI:57945"/>
        <dbReference type="ChEBI" id="CHEBI:132124"/>
        <dbReference type="ChEBI" id="CHEBI:134225"/>
    </reaction>
</comment>
<name>A0A857DIN3_9FIRM</name>
<protein>
    <recommendedName>
        <fullName evidence="6">FMN dependent NADH:quinone oxidoreductase</fullName>
        <ecNumber evidence="6">1.6.5.-</ecNumber>
    </recommendedName>
    <alternativeName>
        <fullName evidence="6">Azo-dye reductase</fullName>
    </alternativeName>
    <alternativeName>
        <fullName evidence="6">FMN-dependent NADH-azo compound oxidoreductase</fullName>
    </alternativeName>
    <alternativeName>
        <fullName evidence="6">FMN-dependent NADH-azoreductase</fullName>
        <ecNumber evidence="6">1.7.1.17</ecNumber>
    </alternativeName>
</protein>
<dbReference type="GO" id="GO:0010181">
    <property type="term" value="F:FMN binding"/>
    <property type="evidence" value="ECO:0007669"/>
    <property type="project" value="UniProtKB-UniRule"/>
</dbReference>
<dbReference type="HAMAP" id="MF_01216">
    <property type="entry name" value="Azoreductase_type1"/>
    <property type="match status" value="1"/>
</dbReference>
<dbReference type="GO" id="GO:0016655">
    <property type="term" value="F:oxidoreductase activity, acting on NAD(P)H, quinone or similar compound as acceptor"/>
    <property type="evidence" value="ECO:0007669"/>
    <property type="project" value="InterPro"/>
</dbReference>
<feature type="binding site" evidence="6">
    <location>
        <begin position="92"/>
        <end position="95"/>
    </location>
    <ligand>
        <name>FMN</name>
        <dbReference type="ChEBI" id="CHEBI:58210"/>
    </ligand>
</feature>
<dbReference type="PANTHER" id="PTHR43741">
    <property type="entry name" value="FMN-DEPENDENT NADH-AZOREDUCTASE 1"/>
    <property type="match status" value="1"/>
</dbReference>
<evidence type="ECO:0000256" key="1">
    <source>
        <dbReference type="ARBA" id="ARBA00022630"/>
    </source>
</evidence>
<dbReference type="InterPro" id="IPR050104">
    <property type="entry name" value="FMN-dep_NADH:Q_OxRdtase_AzoR1"/>
</dbReference>
<comment type="subunit">
    <text evidence="6">Homodimer.</text>
</comment>
<comment type="function">
    <text evidence="6">Quinone reductase that provides resistance to thiol-specific stress caused by electrophilic quinones.</text>
</comment>
<dbReference type="InterPro" id="IPR003680">
    <property type="entry name" value="Flavodoxin_fold"/>
</dbReference>
<proteinExistence type="inferred from homology"/>
<keyword evidence="3 6" id="KW-0560">Oxidoreductase</keyword>
<gene>
    <name evidence="6" type="primary">azoR</name>
    <name evidence="8" type="ORF">GQ588_06620</name>
</gene>
<comment type="catalytic activity">
    <reaction evidence="5">
        <text>N,N-dimethyl-1,4-phenylenediamine + anthranilate + 2 NAD(+) = 2-(4-dimethylaminophenyl)diazenylbenzoate + 2 NADH + 2 H(+)</text>
        <dbReference type="Rhea" id="RHEA:55872"/>
        <dbReference type="ChEBI" id="CHEBI:15378"/>
        <dbReference type="ChEBI" id="CHEBI:15783"/>
        <dbReference type="ChEBI" id="CHEBI:16567"/>
        <dbReference type="ChEBI" id="CHEBI:57540"/>
        <dbReference type="ChEBI" id="CHEBI:57945"/>
        <dbReference type="ChEBI" id="CHEBI:71579"/>
        <dbReference type="EC" id="1.7.1.17"/>
    </reaction>
    <physiologicalReaction direction="right-to-left" evidence="5">
        <dbReference type="Rhea" id="RHEA:55874"/>
    </physiologicalReaction>
</comment>
<keyword evidence="1 6" id="KW-0285">Flavoprotein</keyword>
<dbReference type="EC" id="1.7.1.17" evidence="6"/>
<reference evidence="8 9" key="1">
    <citation type="submission" date="2019-12" db="EMBL/GenBank/DDBJ databases">
        <title>Sequence classification of anaerobic respiratory reductive dehalogenases: First we see many, then we see few.</title>
        <authorList>
            <person name="Molenda O."/>
            <person name="Puentes Jacome L.A."/>
            <person name="Cao X."/>
            <person name="Nesbo C.L."/>
            <person name="Tang S."/>
            <person name="Morson N."/>
            <person name="Patron J."/>
            <person name="Lomheim L."/>
            <person name="Wishart D.S."/>
            <person name="Edwards E.A."/>
        </authorList>
    </citation>
    <scope>NUCLEOTIDE SEQUENCE [LARGE SCALE GENOMIC DNA]</scope>
    <source>
        <strain evidence="8 9">12DCA</strain>
    </source>
</reference>
<keyword evidence="4 6" id="KW-0520">NAD</keyword>
<dbReference type="EMBL" id="CP046996">
    <property type="protein sequence ID" value="QHA00329.1"/>
    <property type="molecule type" value="Genomic_DNA"/>
</dbReference>
<dbReference type="GO" id="GO:0016652">
    <property type="term" value="F:oxidoreductase activity, acting on NAD(P)H as acceptor"/>
    <property type="evidence" value="ECO:0007669"/>
    <property type="project" value="UniProtKB-UniRule"/>
</dbReference>